<name>A0A9D3V1N1_9ROSI</name>
<feature type="transmembrane region" description="Helical" evidence="1">
    <location>
        <begin position="25"/>
        <end position="41"/>
    </location>
</feature>
<keyword evidence="3" id="KW-1185">Reference proteome</keyword>
<evidence type="ECO:0000256" key="1">
    <source>
        <dbReference type="SAM" id="Phobius"/>
    </source>
</evidence>
<dbReference type="EMBL" id="JAIQCV010000009">
    <property type="protein sequence ID" value="KAH1066373.1"/>
    <property type="molecule type" value="Genomic_DNA"/>
</dbReference>
<proteinExistence type="predicted"/>
<organism evidence="2 3">
    <name type="scientific">Gossypium stocksii</name>
    <dbReference type="NCBI Taxonomy" id="47602"/>
    <lineage>
        <taxon>Eukaryota</taxon>
        <taxon>Viridiplantae</taxon>
        <taxon>Streptophyta</taxon>
        <taxon>Embryophyta</taxon>
        <taxon>Tracheophyta</taxon>
        <taxon>Spermatophyta</taxon>
        <taxon>Magnoliopsida</taxon>
        <taxon>eudicotyledons</taxon>
        <taxon>Gunneridae</taxon>
        <taxon>Pentapetalae</taxon>
        <taxon>rosids</taxon>
        <taxon>malvids</taxon>
        <taxon>Malvales</taxon>
        <taxon>Malvaceae</taxon>
        <taxon>Malvoideae</taxon>
        <taxon>Gossypium</taxon>
    </lineage>
</organism>
<dbReference type="OrthoDB" id="1000228at2759"/>
<protein>
    <submittedName>
        <fullName evidence="2">Uncharacterized protein</fullName>
    </submittedName>
</protein>
<evidence type="ECO:0000313" key="3">
    <source>
        <dbReference type="Proteomes" id="UP000828251"/>
    </source>
</evidence>
<gene>
    <name evidence="2" type="ORF">J1N35_031360</name>
</gene>
<keyword evidence="1" id="KW-1133">Transmembrane helix</keyword>
<dbReference type="AlphaFoldDB" id="A0A9D3V1N1"/>
<reference evidence="2 3" key="1">
    <citation type="journal article" date="2021" name="Plant Biotechnol. J.">
        <title>Multi-omics assisted identification of the key and species-specific regulatory components of drought-tolerant mechanisms in Gossypium stocksii.</title>
        <authorList>
            <person name="Yu D."/>
            <person name="Ke L."/>
            <person name="Zhang D."/>
            <person name="Wu Y."/>
            <person name="Sun Y."/>
            <person name="Mei J."/>
            <person name="Sun J."/>
            <person name="Sun Y."/>
        </authorList>
    </citation>
    <scope>NUCLEOTIDE SEQUENCE [LARGE SCALE GENOMIC DNA]</scope>
    <source>
        <strain evidence="3">cv. E1</strain>
        <tissue evidence="2">Leaf</tissue>
    </source>
</reference>
<sequence>MANVFLEPSCWPTELPLKNKLCTRLMRIAIVLAISFAFATFETAPTLVTSDHIYYTSSNSLKTINYALFLIAFQNYFYT</sequence>
<keyword evidence="1" id="KW-0812">Transmembrane</keyword>
<dbReference type="Proteomes" id="UP000828251">
    <property type="component" value="Unassembled WGS sequence"/>
</dbReference>
<evidence type="ECO:0000313" key="2">
    <source>
        <dbReference type="EMBL" id="KAH1066373.1"/>
    </source>
</evidence>
<accession>A0A9D3V1N1</accession>
<comment type="caution">
    <text evidence="2">The sequence shown here is derived from an EMBL/GenBank/DDBJ whole genome shotgun (WGS) entry which is preliminary data.</text>
</comment>
<keyword evidence="1" id="KW-0472">Membrane</keyword>